<accession>A0ABY4FU81</accession>
<dbReference type="InterPro" id="IPR009057">
    <property type="entry name" value="Homeodomain-like_sf"/>
</dbReference>
<evidence type="ECO:0000259" key="3">
    <source>
        <dbReference type="PROSITE" id="PS50977"/>
    </source>
</evidence>
<evidence type="ECO:0000313" key="4">
    <source>
        <dbReference type="EMBL" id="UOQ59848.1"/>
    </source>
</evidence>
<dbReference type="InterPro" id="IPR001647">
    <property type="entry name" value="HTH_TetR"/>
</dbReference>
<organism evidence="4 5">
    <name type="scientific">Leucobacter rhizosphaerae</name>
    <dbReference type="NCBI Taxonomy" id="2932245"/>
    <lineage>
        <taxon>Bacteria</taxon>
        <taxon>Bacillati</taxon>
        <taxon>Actinomycetota</taxon>
        <taxon>Actinomycetes</taxon>
        <taxon>Micrococcales</taxon>
        <taxon>Microbacteriaceae</taxon>
        <taxon>Leucobacter</taxon>
    </lineage>
</organism>
<dbReference type="Gene3D" id="1.10.357.10">
    <property type="entry name" value="Tetracycline Repressor, domain 2"/>
    <property type="match status" value="1"/>
</dbReference>
<reference evidence="4 5" key="1">
    <citation type="submission" date="2022-04" db="EMBL/GenBank/DDBJ databases">
        <title>Leucobacter sp. isolated from rhizosphere of onion.</title>
        <authorList>
            <person name="Won M."/>
            <person name="Lee C.-M."/>
            <person name="Woen H.-Y."/>
            <person name="Kwon S.-W."/>
        </authorList>
    </citation>
    <scope>NUCLEOTIDE SEQUENCE [LARGE SCALE GENOMIC DNA]</scope>
    <source>
        <strain evidence="4 5">H25R-14</strain>
    </source>
</reference>
<feature type="DNA-binding region" description="H-T-H motif" evidence="2">
    <location>
        <begin position="38"/>
        <end position="57"/>
    </location>
</feature>
<keyword evidence="1 2" id="KW-0238">DNA-binding</keyword>
<feature type="domain" description="HTH tetR-type" evidence="3">
    <location>
        <begin position="15"/>
        <end position="75"/>
    </location>
</feature>
<evidence type="ECO:0000256" key="2">
    <source>
        <dbReference type="PROSITE-ProRule" id="PRU00335"/>
    </source>
</evidence>
<dbReference type="RefSeq" id="WP_244685081.1">
    <property type="nucleotide sequence ID" value="NZ_CP095043.1"/>
</dbReference>
<evidence type="ECO:0000313" key="5">
    <source>
        <dbReference type="Proteomes" id="UP000831775"/>
    </source>
</evidence>
<evidence type="ECO:0000256" key="1">
    <source>
        <dbReference type="ARBA" id="ARBA00023125"/>
    </source>
</evidence>
<keyword evidence="5" id="KW-1185">Reference proteome</keyword>
<protein>
    <recommendedName>
        <fullName evidence="3">HTH tetR-type domain-containing protein</fullName>
    </recommendedName>
</protein>
<gene>
    <name evidence="4" type="ORF">MUN76_12460</name>
</gene>
<sequence>MDRSEPRMPHMVDEDERRREISEATLRITEQRGASAVTIRAVADELGRSTAFVTNYVPSRAQLMFNALDHARDLWVNERDEATRRTSGVSRLVELSRWMCQTGTHDTALRSLWIEVIAGSGEEMKVVTDLTDDTCAEFHESASAAGLERAAEIADILYLYARGFHVKNVEDPANWNDVRVGRALEVLLTSLLTEPS</sequence>
<name>A0ABY4FU81_9MICO</name>
<dbReference type="SUPFAM" id="SSF46689">
    <property type="entry name" value="Homeodomain-like"/>
    <property type="match status" value="1"/>
</dbReference>
<dbReference type="Proteomes" id="UP000831775">
    <property type="component" value="Chromosome"/>
</dbReference>
<dbReference type="PROSITE" id="PS50977">
    <property type="entry name" value="HTH_TETR_2"/>
    <property type="match status" value="1"/>
</dbReference>
<dbReference type="EMBL" id="CP095043">
    <property type="protein sequence ID" value="UOQ59848.1"/>
    <property type="molecule type" value="Genomic_DNA"/>
</dbReference>
<proteinExistence type="predicted"/>